<keyword evidence="9" id="KW-0325">Glycoprotein</keyword>
<feature type="transmembrane region" description="Helical" evidence="11">
    <location>
        <begin position="616"/>
        <end position="637"/>
    </location>
</feature>
<keyword evidence="8" id="KW-0675">Receptor</keyword>
<evidence type="ECO:0000256" key="12">
    <source>
        <dbReference type="SAM" id="SignalP"/>
    </source>
</evidence>
<evidence type="ECO:0000256" key="7">
    <source>
        <dbReference type="ARBA" id="ARBA00023136"/>
    </source>
</evidence>
<dbReference type="PANTHER" id="PTHR48423:SF1">
    <property type="entry name" value="INTERLEUKIN-27 RECEPTOR SUBUNIT ALPHA"/>
    <property type="match status" value="1"/>
</dbReference>
<keyword evidence="5" id="KW-0677">Repeat</keyword>
<evidence type="ECO:0000313" key="14">
    <source>
        <dbReference type="EMBL" id="KAJ8401901.1"/>
    </source>
</evidence>
<keyword evidence="3 11" id="KW-0812">Transmembrane</keyword>
<feature type="compositionally biased region" description="Basic and acidic residues" evidence="10">
    <location>
        <begin position="705"/>
        <end position="715"/>
    </location>
</feature>
<organism evidence="14 15">
    <name type="scientific">Aldrovandia affinis</name>
    <dbReference type="NCBI Taxonomy" id="143900"/>
    <lineage>
        <taxon>Eukaryota</taxon>
        <taxon>Metazoa</taxon>
        <taxon>Chordata</taxon>
        <taxon>Craniata</taxon>
        <taxon>Vertebrata</taxon>
        <taxon>Euteleostomi</taxon>
        <taxon>Actinopterygii</taxon>
        <taxon>Neopterygii</taxon>
        <taxon>Teleostei</taxon>
        <taxon>Notacanthiformes</taxon>
        <taxon>Halosauridae</taxon>
        <taxon>Aldrovandia</taxon>
    </lineage>
</organism>
<dbReference type="SMART" id="SM00060">
    <property type="entry name" value="FN3"/>
    <property type="match status" value="4"/>
</dbReference>
<feature type="signal peptide" evidence="12">
    <location>
        <begin position="1"/>
        <end position="19"/>
    </location>
</feature>
<dbReference type="Pfam" id="PF00041">
    <property type="entry name" value="fn3"/>
    <property type="match status" value="1"/>
</dbReference>
<evidence type="ECO:0000256" key="10">
    <source>
        <dbReference type="SAM" id="MobiDB-lite"/>
    </source>
</evidence>
<feature type="region of interest" description="Disordered" evidence="10">
    <location>
        <begin position="829"/>
        <end position="872"/>
    </location>
</feature>
<feature type="domain" description="Fibronectin type-III" evidence="13">
    <location>
        <begin position="229"/>
        <end position="329"/>
    </location>
</feature>
<reference evidence="14" key="1">
    <citation type="journal article" date="2023" name="Science">
        <title>Genome structures resolve the early diversification of teleost fishes.</title>
        <authorList>
            <person name="Parey E."/>
            <person name="Louis A."/>
            <person name="Montfort J."/>
            <person name="Bouchez O."/>
            <person name="Roques C."/>
            <person name="Iampietro C."/>
            <person name="Lluch J."/>
            <person name="Castinel A."/>
            <person name="Donnadieu C."/>
            <person name="Desvignes T."/>
            <person name="Floi Bucao C."/>
            <person name="Jouanno E."/>
            <person name="Wen M."/>
            <person name="Mejri S."/>
            <person name="Dirks R."/>
            <person name="Jansen H."/>
            <person name="Henkel C."/>
            <person name="Chen W.J."/>
            <person name="Zahm M."/>
            <person name="Cabau C."/>
            <person name="Klopp C."/>
            <person name="Thompson A.W."/>
            <person name="Robinson-Rechavi M."/>
            <person name="Braasch I."/>
            <person name="Lecointre G."/>
            <person name="Bobe J."/>
            <person name="Postlethwait J.H."/>
            <person name="Berthelot C."/>
            <person name="Roest Crollius H."/>
            <person name="Guiguen Y."/>
        </authorList>
    </citation>
    <scope>NUCLEOTIDE SEQUENCE</scope>
    <source>
        <strain evidence="14">NC1722</strain>
    </source>
</reference>
<evidence type="ECO:0000256" key="5">
    <source>
        <dbReference type="ARBA" id="ARBA00022737"/>
    </source>
</evidence>
<feature type="domain" description="Fibronectin type-III" evidence="13">
    <location>
        <begin position="520"/>
        <end position="609"/>
    </location>
</feature>
<dbReference type="Gene3D" id="2.60.40.10">
    <property type="entry name" value="Immunoglobulins"/>
    <property type="match status" value="6"/>
</dbReference>
<feature type="region of interest" description="Disordered" evidence="10">
    <location>
        <begin position="757"/>
        <end position="813"/>
    </location>
</feature>
<name>A0AAD7SI66_9TELE</name>
<dbReference type="Pfam" id="PF06328">
    <property type="entry name" value="Lep_receptor_Ig"/>
    <property type="match status" value="1"/>
</dbReference>
<dbReference type="CDD" id="cd00063">
    <property type="entry name" value="FN3"/>
    <property type="match status" value="3"/>
</dbReference>
<protein>
    <recommendedName>
        <fullName evidence="13">Fibronectin type-III domain-containing protein</fullName>
    </recommendedName>
</protein>
<comment type="subcellular location">
    <subcellularLocation>
        <location evidence="1">Membrane</location>
        <topology evidence="1">Single-pass type I membrane protein</topology>
    </subcellularLocation>
</comment>
<dbReference type="InterPro" id="IPR013783">
    <property type="entry name" value="Ig-like_fold"/>
</dbReference>
<evidence type="ECO:0000256" key="11">
    <source>
        <dbReference type="SAM" id="Phobius"/>
    </source>
</evidence>
<accession>A0AAD7SI66</accession>
<dbReference type="SUPFAM" id="SSF49265">
    <property type="entry name" value="Fibronectin type III"/>
    <property type="match status" value="5"/>
</dbReference>
<feature type="compositionally biased region" description="Polar residues" evidence="10">
    <location>
        <begin position="863"/>
        <end position="872"/>
    </location>
</feature>
<evidence type="ECO:0000256" key="1">
    <source>
        <dbReference type="ARBA" id="ARBA00004479"/>
    </source>
</evidence>
<dbReference type="AlphaFoldDB" id="A0AAD7SI66"/>
<dbReference type="InterPro" id="IPR052672">
    <property type="entry name" value="Type1_Cytokine_Rcpt_Type2"/>
</dbReference>
<evidence type="ECO:0000256" key="4">
    <source>
        <dbReference type="ARBA" id="ARBA00022729"/>
    </source>
</evidence>
<dbReference type="PANTHER" id="PTHR48423">
    <property type="entry name" value="INTERLEUKIN-27 RECEPTOR SUBUNIT ALPHA"/>
    <property type="match status" value="1"/>
</dbReference>
<dbReference type="FunFam" id="2.60.40.10:FF:000524">
    <property type="entry name" value="Interleukin-6 receptor subunit beta"/>
    <property type="match status" value="1"/>
</dbReference>
<dbReference type="Proteomes" id="UP001221898">
    <property type="component" value="Unassembled WGS sequence"/>
</dbReference>
<keyword evidence="7 11" id="KW-0472">Membrane</keyword>
<dbReference type="PROSITE" id="PS50853">
    <property type="entry name" value="FN3"/>
    <property type="match status" value="3"/>
</dbReference>
<evidence type="ECO:0000256" key="9">
    <source>
        <dbReference type="ARBA" id="ARBA00023180"/>
    </source>
</evidence>
<evidence type="ECO:0000259" key="13">
    <source>
        <dbReference type="PROSITE" id="PS50853"/>
    </source>
</evidence>
<keyword evidence="15" id="KW-1185">Reference proteome</keyword>
<dbReference type="EMBL" id="JAINUG010000067">
    <property type="protein sequence ID" value="KAJ8401901.1"/>
    <property type="molecule type" value="Genomic_DNA"/>
</dbReference>
<keyword evidence="4 12" id="KW-0732">Signal</keyword>
<dbReference type="InterPro" id="IPR003961">
    <property type="entry name" value="FN3_dom"/>
</dbReference>
<evidence type="ECO:0000313" key="15">
    <source>
        <dbReference type="Proteomes" id="UP001221898"/>
    </source>
</evidence>
<feature type="region of interest" description="Disordered" evidence="10">
    <location>
        <begin position="705"/>
        <end position="744"/>
    </location>
</feature>
<comment type="similarity">
    <text evidence="2">Belongs to the type I cytokine receptor family. Type 2 subfamily.</text>
</comment>
<dbReference type="InterPro" id="IPR010457">
    <property type="entry name" value="IgC2-like_lig-bd"/>
</dbReference>
<evidence type="ECO:0000256" key="3">
    <source>
        <dbReference type="ARBA" id="ARBA00022692"/>
    </source>
</evidence>
<sequence>MDISQSALLLLSWACMVCASNNDEYCCGKIYPDSPVLELDREFTATCVLSTRGKQETHATADDIDWMFKNYLVPKEYYTRINDSAVSMTVNITRKLESPLKCYVSMPHGLPSRIVHGMFFTVGHAPEKPENVSCIVAQSGEDLSPIMKCSWSPGSRDPILPTNYTLCGYVGLTNQICNSSSERHIGLLDFNTMPVYLSVEIWVEAKNQLRTVKSDVLTVYPEEIVKTNPPRDIEVVSEKGFPTSLLVRWNHSITWPDFELQYNIRFCAAGAHVWSEVPPNDTVGYINSFRLQYLKIYADYIVQVRCIMDTGLGYWSDWSQNVTGKTSEAIPSSRPELWRVIISPEGSHEKLVKLMWKEPIRPNGRILEYNLTIQKDGKLESFQLSSSHKAEYILEKVKSRVDVQITARNSVGVSPPSHLIVSGSYREPSPVMTVKWLTQNGSLWVLWEWTLPNPREFVLEWVSVSDGFMDWQTEPGYARNASLKGNLQPFKRYNVSVYPVVRGRPEKPQTVAAYLQQGPPSEGPSVKVTRHGKTEVELEWEPPPVDSLNGCITKYTVFYKTGGIDLPPSVTSHTLKQLSSDSEYVVHVMVSTVAGSINGSDLTFKTLKYASGEIEGIVVIVCIAFLFVTVLMVLCCIKKKEMIKKHIWPQVPDPSNSTIANWSPEFPSRPDTPKEGSLTDVSVVEVDVFEKKSLGEEDKTSLPLKKDKYLSEEHSSGIGGSSCMSSPRQSVSDSDEGDSGQTTASTVQYSSVVASGYKGQTPAPLPPTFARSESTQPLLESEDHHDDPHGCDAQRYPRNPYFRRPRTVNEGGVPPLMLHQIEIAEQSSSSLGFSAVEEGPQQATPSTEAGLSEGPAGSAPSYMPQQSGYRPQ</sequence>
<comment type="caution">
    <text evidence="14">The sequence shown here is derived from an EMBL/GenBank/DDBJ whole genome shotgun (WGS) entry which is preliminary data.</text>
</comment>
<dbReference type="InterPro" id="IPR036116">
    <property type="entry name" value="FN3_sf"/>
</dbReference>
<feature type="domain" description="Fibronectin type-III" evidence="13">
    <location>
        <begin position="334"/>
        <end position="428"/>
    </location>
</feature>
<evidence type="ECO:0000256" key="2">
    <source>
        <dbReference type="ARBA" id="ARBA00008921"/>
    </source>
</evidence>
<keyword evidence="6 11" id="KW-1133">Transmembrane helix</keyword>
<proteinExistence type="inferred from homology"/>
<gene>
    <name evidence="14" type="ORF">AAFF_G00374820</name>
</gene>
<dbReference type="GO" id="GO:0005886">
    <property type="term" value="C:plasma membrane"/>
    <property type="evidence" value="ECO:0007669"/>
    <property type="project" value="UniProtKB-ARBA"/>
</dbReference>
<feature type="chain" id="PRO_5042095625" description="Fibronectin type-III domain-containing protein" evidence="12">
    <location>
        <begin position="20"/>
        <end position="872"/>
    </location>
</feature>
<evidence type="ECO:0000256" key="6">
    <source>
        <dbReference type="ARBA" id="ARBA00022989"/>
    </source>
</evidence>
<evidence type="ECO:0000256" key="8">
    <source>
        <dbReference type="ARBA" id="ARBA00023170"/>
    </source>
</evidence>
<feature type="compositionally biased region" description="Basic and acidic residues" evidence="10">
    <location>
        <begin position="781"/>
        <end position="792"/>
    </location>
</feature>